<accession>A0A9X3J5M2</accession>
<dbReference type="InterPro" id="IPR003192">
    <property type="entry name" value="Porin_LamB"/>
</dbReference>
<dbReference type="Proteomes" id="UP001145087">
    <property type="component" value="Unassembled WGS sequence"/>
</dbReference>
<evidence type="ECO:0000313" key="3">
    <source>
        <dbReference type="Proteomes" id="UP001145087"/>
    </source>
</evidence>
<dbReference type="EMBL" id="JAPOHD010000013">
    <property type="protein sequence ID" value="MCY1720087.1"/>
    <property type="molecule type" value="Genomic_DNA"/>
</dbReference>
<proteinExistence type="predicted"/>
<dbReference type="RefSeq" id="WP_343332421.1">
    <property type="nucleotide sequence ID" value="NZ_JAPOHD010000013.1"/>
</dbReference>
<dbReference type="SUPFAM" id="SSF56935">
    <property type="entry name" value="Porins"/>
    <property type="match status" value="1"/>
</dbReference>
<dbReference type="GO" id="GO:0015288">
    <property type="term" value="F:porin activity"/>
    <property type="evidence" value="ECO:0007669"/>
    <property type="project" value="InterPro"/>
</dbReference>
<dbReference type="Gene3D" id="2.40.170.10">
    <property type="entry name" value="Porin, LamB type"/>
    <property type="match status" value="1"/>
</dbReference>
<gene>
    <name evidence="2" type="ORF">OU798_07020</name>
</gene>
<dbReference type="GO" id="GO:0016020">
    <property type="term" value="C:membrane"/>
    <property type="evidence" value="ECO:0007669"/>
    <property type="project" value="InterPro"/>
</dbReference>
<protein>
    <submittedName>
        <fullName evidence="2">Carbohydrate porin</fullName>
    </submittedName>
</protein>
<comment type="caution">
    <text evidence="2">The sequence shown here is derived from an EMBL/GenBank/DDBJ whole genome shotgun (WGS) entry which is preliminary data.</text>
</comment>
<evidence type="ECO:0000256" key="1">
    <source>
        <dbReference type="SAM" id="SignalP"/>
    </source>
</evidence>
<organism evidence="2 3">
    <name type="scientific">Draconibacterium aestuarii</name>
    <dbReference type="NCBI Taxonomy" id="2998507"/>
    <lineage>
        <taxon>Bacteria</taxon>
        <taxon>Pseudomonadati</taxon>
        <taxon>Bacteroidota</taxon>
        <taxon>Bacteroidia</taxon>
        <taxon>Marinilabiliales</taxon>
        <taxon>Prolixibacteraceae</taxon>
        <taxon>Draconibacterium</taxon>
    </lineage>
</organism>
<reference evidence="2" key="1">
    <citation type="submission" date="2022-11" db="EMBL/GenBank/DDBJ databases">
        <title>Marilongibacter aestuarii gen. nov., sp. nov., isolated from tidal flat sediment.</title>
        <authorList>
            <person name="Jiayan W."/>
        </authorList>
    </citation>
    <scope>NUCLEOTIDE SEQUENCE</scope>
    <source>
        <strain evidence="2">Z1-6</strain>
    </source>
</reference>
<dbReference type="GO" id="GO:0034219">
    <property type="term" value="P:carbohydrate transmembrane transport"/>
    <property type="evidence" value="ECO:0007669"/>
    <property type="project" value="InterPro"/>
</dbReference>
<sequence length="477" mass="53573">MKKHLTLFIILFLVSHLVSSAQMTYSPNATPGFSFDTYGRVGVDWNYDNGGSIGRRLNLNNMGSIGGRLEEQDYLELVPAFHFQPFNENDQTVIKVQTRFAVYSRSLSLFGNSSTSSLGGLTIALPEIYAEASNINGKDFSVWVGARLYRTEEVHIADHFYFDDHTGQGAGIQYKNTRFSTIFISSTDTTSDVPPYFFLNIGDGIANLSLRQRTVMVLDQAFQLSKGILLTGMFEFHHMGNTQNNLPEPTPADSDDIILNYPADHGFVFGVKLNSKLPKLGTGAYNNLAVRYGTRLANGGDGGHSKTWVTYGAPDLEKLNFKGAYSLSVVDEIKFDINEKNNFNAYLVFTQSKGAANTKAMAKTYLGREIYNYKQDLTLGLRNVRYVSDKFHLLGELHYSQRKEGEEPMYRYQKVSLAPTFAPTGERSTGVRPHFRFIFSVSHYNKAASGNLYSPYLQLVGKQHWGHYLGVKAEWWL</sequence>
<evidence type="ECO:0000313" key="2">
    <source>
        <dbReference type="EMBL" id="MCY1720087.1"/>
    </source>
</evidence>
<keyword evidence="3" id="KW-1185">Reference proteome</keyword>
<dbReference type="InterPro" id="IPR036998">
    <property type="entry name" value="Porin_LamB_sf"/>
</dbReference>
<dbReference type="AlphaFoldDB" id="A0A9X3J5M2"/>
<name>A0A9X3J5M2_9BACT</name>
<dbReference type="Pfam" id="PF02264">
    <property type="entry name" value="LamB"/>
    <property type="match status" value="1"/>
</dbReference>
<feature type="chain" id="PRO_5040991751" evidence="1">
    <location>
        <begin position="21"/>
        <end position="477"/>
    </location>
</feature>
<keyword evidence="1" id="KW-0732">Signal</keyword>
<feature type="signal peptide" evidence="1">
    <location>
        <begin position="1"/>
        <end position="20"/>
    </location>
</feature>